<dbReference type="AlphaFoldDB" id="A0A6A5UAF4"/>
<evidence type="ECO:0000256" key="2">
    <source>
        <dbReference type="ARBA" id="ARBA00010515"/>
    </source>
</evidence>
<evidence type="ECO:0000313" key="7">
    <source>
        <dbReference type="EMBL" id="KAF1961881.1"/>
    </source>
</evidence>
<dbReference type="InterPro" id="IPR002168">
    <property type="entry name" value="Lipase_GDXG_HIS_AS"/>
</dbReference>
<feature type="domain" description="Carboxylesterase type B" evidence="6">
    <location>
        <begin position="109"/>
        <end position="605"/>
    </location>
</feature>
<dbReference type="SUPFAM" id="SSF53474">
    <property type="entry name" value="alpha/beta-Hydrolases"/>
    <property type="match status" value="1"/>
</dbReference>
<accession>A0A6A5UAF4</accession>
<dbReference type="PROSITE" id="PS01173">
    <property type="entry name" value="LIPASE_GDXG_HIS"/>
    <property type="match status" value="1"/>
</dbReference>
<dbReference type="PANTHER" id="PTHR11559">
    <property type="entry name" value="CARBOXYLESTERASE"/>
    <property type="match status" value="1"/>
</dbReference>
<evidence type="ECO:0000313" key="8">
    <source>
        <dbReference type="Proteomes" id="UP000800035"/>
    </source>
</evidence>
<dbReference type="EC" id="3.1.1.-" evidence="4"/>
<comment type="similarity">
    <text evidence="1 4">Belongs to the type-B carboxylesterase/lipase family.</text>
</comment>
<dbReference type="InterPro" id="IPR029058">
    <property type="entry name" value="AB_hydrolase_fold"/>
</dbReference>
<dbReference type="EMBL" id="ML976980">
    <property type="protein sequence ID" value="KAF1961881.1"/>
    <property type="molecule type" value="Genomic_DNA"/>
</dbReference>
<protein>
    <recommendedName>
        <fullName evidence="4">Carboxylic ester hydrolase</fullName>
        <ecNumber evidence="4">3.1.1.-</ecNumber>
    </recommendedName>
</protein>
<dbReference type="PROSITE" id="PS00122">
    <property type="entry name" value="CARBOXYLESTERASE_B_1"/>
    <property type="match status" value="1"/>
</dbReference>
<dbReference type="InterPro" id="IPR019826">
    <property type="entry name" value="Carboxylesterase_B_AS"/>
</dbReference>
<keyword evidence="3 4" id="KW-0378">Hydrolase</keyword>
<proteinExistence type="inferred from homology"/>
<organism evidence="7 8">
    <name type="scientific">Byssothecium circinans</name>
    <dbReference type="NCBI Taxonomy" id="147558"/>
    <lineage>
        <taxon>Eukaryota</taxon>
        <taxon>Fungi</taxon>
        <taxon>Dikarya</taxon>
        <taxon>Ascomycota</taxon>
        <taxon>Pezizomycotina</taxon>
        <taxon>Dothideomycetes</taxon>
        <taxon>Pleosporomycetidae</taxon>
        <taxon>Pleosporales</taxon>
        <taxon>Massarineae</taxon>
        <taxon>Massarinaceae</taxon>
        <taxon>Byssothecium</taxon>
    </lineage>
</organism>
<reference evidence="7" key="1">
    <citation type="journal article" date="2020" name="Stud. Mycol.">
        <title>101 Dothideomycetes genomes: a test case for predicting lifestyles and emergence of pathogens.</title>
        <authorList>
            <person name="Haridas S."/>
            <person name="Albert R."/>
            <person name="Binder M."/>
            <person name="Bloem J."/>
            <person name="Labutti K."/>
            <person name="Salamov A."/>
            <person name="Andreopoulos B."/>
            <person name="Baker S."/>
            <person name="Barry K."/>
            <person name="Bills G."/>
            <person name="Bluhm B."/>
            <person name="Cannon C."/>
            <person name="Castanera R."/>
            <person name="Culley D."/>
            <person name="Daum C."/>
            <person name="Ezra D."/>
            <person name="Gonzalez J."/>
            <person name="Henrissat B."/>
            <person name="Kuo A."/>
            <person name="Liang C."/>
            <person name="Lipzen A."/>
            <person name="Lutzoni F."/>
            <person name="Magnuson J."/>
            <person name="Mondo S."/>
            <person name="Nolan M."/>
            <person name="Ohm R."/>
            <person name="Pangilinan J."/>
            <person name="Park H.-J."/>
            <person name="Ramirez L."/>
            <person name="Alfaro M."/>
            <person name="Sun H."/>
            <person name="Tritt A."/>
            <person name="Yoshinaga Y."/>
            <person name="Zwiers L.-H."/>
            <person name="Turgeon B."/>
            <person name="Goodwin S."/>
            <person name="Spatafora J."/>
            <person name="Crous P."/>
            <person name="Grigoriev I."/>
        </authorList>
    </citation>
    <scope>NUCLEOTIDE SEQUENCE</scope>
    <source>
        <strain evidence="7">CBS 675.92</strain>
    </source>
</reference>
<dbReference type="GO" id="GO:0016787">
    <property type="term" value="F:hydrolase activity"/>
    <property type="evidence" value="ECO:0007669"/>
    <property type="project" value="UniProtKB-KW"/>
</dbReference>
<evidence type="ECO:0000256" key="5">
    <source>
        <dbReference type="SAM" id="Phobius"/>
    </source>
</evidence>
<dbReference type="InterPro" id="IPR002018">
    <property type="entry name" value="CarbesteraseB"/>
</dbReference>
<dbReference type="OrthoDB" id="408631at2759"/>
<keyword evidence="8" id="KW-1185">Reference proteome</keyword>
<evidence type="ECO:0000256" key="3">
    <source>
        <dbReference type="ARBA" id="ARBA00022801"/>
    </source>
</evidence>
<dbReference type="Gene3D" id="3.40.50.1820">
    <property type="entry name" value="alpha/beta hydrolase"/>
    <property type="match status" value="1"/>
</dbReference>
<dbReference type="Pfam" id="PF00135">
    <property type="entry name" value="COesterase"/>
    <property type="match status" value="1"/>
</dbReference>
<keyword evidence="5" id="KW-1133">Transmembrane helix</keyword>
<comment type="similarity">
    <text evidence="2">Belongs to the 'GDXG' lipolytic enzyme family.</text>
</comment>
<sequence length="629" mass="70069">MAALAPPLSEKSAGLDSGGISSVSSLAGSPQPLLPTHEFPFPETKTTRTWLRHHGRTFLKRYWRRCVLCFILATAFVLMIYGFMNTSEKWDPTLRIPDEPLLVSLPGYGTFRGVQVVKSMKARTAFEEPVDAWLSVEYSTQPVNQTRFAPPDWPKKFDGIKDAIKYGKSCIQNWGFDQHEHAEECLIFNLYRKNGVPPETKLPVFLFLHGGSFVGGNGRSFDGAAFVAKSKEPLIVVTAQYRLGALGSLPSQLFEEEGLLNLGLRDQRMFLEFMQKYIAYFGGDKDRITLGGQSAGGHSIGLHLFHNYGKDEGNKLFNQAILASGAPTARSFPPATYPLYKRYYEQFMGMIGCSPSLSNSEALACIKQTPLRTIQQASGKIYTDSQYNITWPWQPVSGGPLLEKLGSISGENGTFFKLPTLLSSTTDEGKLFTPKNLTTNEHFLNWMSNLQPSLTKADLADLETLYPDPSNGTGPYANSPVSVQYDRVSAAYGDYSYICAVQETAYRLAKANVTVYKARFNTPNNAPASRGVPHASDAPYFNGLTTVQYPDIADLYSSYYASFVVSGNPNKFKNAKAPDWEKYTHVGRNEIRVGNQERGGVGMEEEKAGIRMEQCKWWRDEARMLRLNK</sequence>
<keyword evidence="5" id="KW-0812">Transmembrane</keyword>
<feature type="transmembrane region" description="Helical" evidence="5">
    <location>
        <begin position="62"/>
        <end position="84"/>
    </location>
</feature>
<name>A0A6A5UAF4_9PLEO</name>
<dbReference type="Proteomes" id="UP000800035">
    <property type="component" value="Unassembled WGS sequence"/>
</dbReference>
<evidence type="ECO:0000259" key="6">
    <source>
        <dbReference type="Pfam" id="PF00135"/>
    </source>
</evidence>
<evidence type="ECO:0000256" key="1">
    <source>
        <dbReference type="ARBA" id="ARBA00005964"/>
    </source>
</evidence>
<gene>
    <name evidence="7" type="ORF">CC80DRAFT_543252</name>
</gene>
<evidence type="ECO:0000256" key="4">
    <source>
        <dbReference type="RuleBase" id="RU361235"/>
    </source>
</evidence>
<dbReference type="InterPro" id="IPR050309">
    <property type="entry name" value="Type-B_Carboxylest/Lipase"/>
</dbReference>
<keyword evidence="5" id="KW-0472">Membrane</keyword>